<organism evidence="13 14">
    <name type="scientific">Olleya namhaensis</name>
    <dbReference type="NCBI Taxonomy" id="1144750"/>
    <lineage>
        <taxon>Bacteria</taxon>
        <taxon>Pseudomonadati</taxon>
        <taxon>Bacteroidota</taxon>
        <taxon>Flavobacteriia</taxon>
        <taxon>Flavobacteriales</taxon>
        <taxon>Flavobacteriaceae</taxon>
    </lineage>
</organism>
<dbReference type="STRING" id="1144750.SAMN05443431_104229"/>
<evidence type="ECO:0000259" key="11">
    <source>
        <dbReference type="Pfam" id="PF00593"/>
    </source>
</evidence>
<dbReference type="InterPro" id="IPR000531">
    <property type="entry name" value="Beta-barrel_TonB"/>
</dbReference>
<dbReference type="Gene3D" id="2.40.170.20">
    <property type="entry name" value="TonB-dependent receptor, beta-barrel domain"/>
    <property type="match status" value="1"/>
</dbReference>
<reference evidence="14" key="1">
    <citation type="submission" date="2016-10" db="EMBL/GenBank/DDBJ databases">
        <authorList>
            <person name="Varghese N."/>
            <person name="Submissions S."/>
        </authorList>
    </citation>
    <scope>NUCLEOTIDE SEQUENCE [LARGE SCALE GENOMIC DNA]</scope>
    <source>
        <strain evidence="14">DSM 28881</strain>
    </source>
</reference>
<evidence type="ECO:0000313" key="13">
    <source>
        <dbReference type="EMBL" id="SFJ11547.1"/>
    </source>
</evidence>
<keyword evidence="6 8" id="KW-0472">Membrane</keyword>
<evidence type="ECO:0000256" key="9">
    <source>
        <dbReference type="RuleBase" id="RU003357"/>
    </source>
</evidence>
<keyword evidence="4 8" id="KW-0812">Transmembrane</keyword>
<dbReference type="InterPro" id="IPR039426">
    <property type="entry name" value="TonB-dep_rcpt-like"/>
</dbReference>
<dbReference type="InterPro" id="IPR012910">
    <property type="entry name" value="Plug_dom"/>
</dbReference>
<dbReference type="Pfam" id="PF00593">
    <property type="entry name" value="TonB_dep_Rec_b-barrel"/>
    <property type="match status" value="1"/>
</dbReference>
<feature type="domain" description="TonB-dependent receptor plug" evidence="12">
    <location>
        <begin position="142"/>
        <end position="235"/>
    </location>
</feature>
<accession>A0A1I3NQX4</accession>
<dbReference type="PANTHER" id="PTHR30442:SF0">
    <property type="entry name" value="FE(3+) DICITRATE TRANSPORT PROTEIN FECA"/>
    <property type="match status" value="1"/>
</dbReference>
<evidence type="ECO:0000256" key="10">
    <source>
        <dbReference type="SAM" id="SignalP"/>
    </source>
</evidence>
<comment type="similarity">
    <text evidence="8 9">Belongs to the TonB-dependent receptor family.</text>
</comment>
<feature type="chain" id="PRO_5011635734" evidence="10">
    <location>
        <begin position="22"/>
        <end position="808"/>
    </location>
</feature>
<proteinExistence type="inferred from homology"/>
<evidence type="ECO:0000256" key="5">
    <source>
        <dbReference type="ARBA" id="ARBA00023077"/>
    </source>
</evidence>
<keyword evidence="3 8" id="KW-1134">Transmembrane beta strand</keyword>
<comment type="subcellular location">
    <subcellularLocation>
        <location evidence="1 8">Cell outer membrane</location>
        <topology evidence="1 8">Multi-pass membrane protein</topology>
    </subcellularLocation>
</comment>
<dbReference type="PROSITE" id="PS52016">
    <property type="entry name" value="TONB_DEPENDENT_REC_3"/>
    <property type="match status" value="1"/>
</dbReference>
<evidence type="ECO:0000313" key="14">
    <source>
        <dbReference type="Proteomes" id="UP000199559"/>
    </source>
</evidence>
<evidence type="ECO:0000256" key="8">
    <source>
        <dbReference type="PROSITE-ProRule" id="PRU01360"/>
    </source>
</evidence>
<dbReference type="Proteomes" id="UP000199559">
    <property type="component" value="Unassembled WGS sequence"/>
</dbReference>
<evidence type="ECO:0000256" key="2">
    <source>
        <dbReference type="ARBA" id="ARBA00022448"/>
    </source>
</evidence>
<protein>
    <submittedName>
        <fullName evidence="13">Fe(3+) dicitrate transport protein</fullName>
    </submittedName>
</protein>
<feature type="domain" description="TonB-dependent receptor-like beta-barrel" evidence="11">
    <location>
        <begin position="311"/>
        <end position="774"/>
    </location>
</feature>
<evidence type="ECO:0000259" key="12">
    <source>
        <dbReference type="Pfam" id="PF07715"/>
    </source>
</evidence>
<evidence type="ECO:0000256" key="7">
    <source>
        <dbReference type="ARBA" id="ARBA00023237"/>
    </source>
</evidence>
<dbReference type="RefSeq" id="WP_090839412.1">
    <property type="nucleotide sequence ID" value="NZ_FORM01000004.1"/>
</dbReference>
<keyword evidence="2 8" id="KW-0813">Transport</keyword>
<keyword evidence="7 8" id="KW-0998">Cell outer membrane</keyword>
<sequence>MKLKDYNLLLLLMLSAFSMLAQQQISGTITNLQGSVLEDVGVYDKTSGLLTKSDANGFFTFETEKETLELTFFDYEYQVFEQTVLSTNAKNLKIKLAPLAETTLSEVEITLRKAKLFSLKQLNDVEETAIYAGKKTEVVLIDQSMANLGANNARQLYSQVAGLNIYQNDDAGLQLNIGGRGLDPNRTANFNTRQNGYDISADVLGYPESYYTPTAEALQEIQIVRGAASLQYGTQFGGLVNFKMKTPNKEKPLELITRNTIGSNGLYTNFTSASGTKGKFSYYTFFNYKKGDGFRDNSNFESKNFYAHLGYQFNDKTKLEGEVTYLRYLAKQGGGLSDAAFKEDPYQSNRARNWFQVDWLLYNLKLSHKFSENTNFTFNAFGLNASRDALGFRTNRVDQADDNGVRDLIKGQFDNFGFETRVLTNYNLFNKKAIGLLGAKFYKSENTAEQGPGSDGIDPNFDFQYDTFPNYSNQSDFTYPNLNVAIFGENIVYLNDEVSITPGFRFEYINTQSDGYFRRINTDAAGNVILNEKIEDDLTRKRSFVLLGLGASYKPSTSFELYGNVSQNYRSVTFTDISITNPAFVISPDIDDESGFTVDAGVRGRVSNKISYDVSAFSLFYNDRIGFIQRGFADGSVKSERGNVGDAMMYGVESLVEFNLENLLLNNEDYIFNYYVNMSFVDSEYTKSDENGVEGNKVEFIPNYNFKTGIRLGYKDFLSNIQYTYLSSQFTDATNSTEGNLSGVTGEIPAYDVLDVSFSYKYKQFKLEAGVNNLLDNAYFTRRATGYPGPGIIPSANRNFYTTLEIKF</sequence>
<name>A0A1I3NQX4_9FLAO</name>
<keyword evidence="14" id="KW-1185">Reference proteome</keyword>
<feature type="signal peptide" evidence="10">
    <location>
        <begin position="1"/>
        <end position="21"/>
    </location>
</feature>
<dbReference type="GO" id="GO:0033214">
    <property type="term" value="P:siderophore-iron import into cell"/>
    <property type="evidence" value="ECO:0007669"/>
    <property type="project" value="TreeGrafter"/>
</dbReference>
<keyword evidence="5 9" id="KW-0798">TonB box</keyword>
<gene>
    <name evidence="13" type="ORF">SAMN05443431_104229</name>
</gene>
<evidence type="ECO:0000256" key="6">
    <source>
        <dbReference type="ARBA" id="ARBA00023136"/>
    </source>
</evidence>
<dbReference type="InterPro" id="IPR008969">
    <property type="entry name" value="CarboxyPept-like_regulatory"/>
</dbReference>
<dbReference type="SUPFAM" id="SSF49464">
    <property type="entry name" value="Carboxypeptidase regulatory domain-like"/>
    <property type="match status" value="1"/>
</dbReference>
<dbReference type="InterPro" id="IPR037066">
    <property type="entry name" value="Plug_dom_sf"/>
</dbReference>
<evidence type="ECO:0000256" key="4">
    <source>
        <dbReference type="ARBA" id="ARBA00022692"/>
    </source>
</evidence>
<evidence type="ECO:0000256" key="3">
    <source>
        <dbReference type="ARBA" id="ARBA00022452"/>
    </source>
</evidence>
<dbReference type="Gene3D" id="2.170.130.10">
    <property type="entry name" value="TonB-dependent receptor, plug domain"/>
    <property type="match status" value="1"/>
</dbReference>
<keyword evidence="10" id="KW-0732">Signal</keyword>
<dbReference type="EMBL" id="FORM01000004">
    <property type="protein sequence ID" value="SFJ11547.1"/>
    <property type="molecule type" value="Genomic_DNA"/>
</dbReference>
<evidence type="ECO:0000256" key="1">
    <source>
        <dbReference type="ARBA" id="ARBA00004571"/>
    </source>
</evidence>
<dbReference type="PANTHER" id="PTHR30442">
    <property type="entry name" value="IRON III DICITRATE TRANSPORT PROTEIN FECA"/>
    <property type="match status" value="1"/>
</dbReference>
<dbReference type="AlphaFoldDB" id="A0A1I3NQX4"/>
<dbReference type="SUPFAM" id="SSF56935">
    <property type="entry name" value="Porins"/>
    <property type="match status" value="1"/>
</dbReference>
<dbReference type="GO" id="GO:0009279">
    <property type="term" value="C:cell outer membrane"/>
    <property type="evidence" value="ECO:0007669"/>
    <property type="project" value="UniProtKB-SubCell"/>
</dbReference>
<dbReference type="Pfam" id="PF07715">
    <property type="entry name" value="Plug"/>
    <property type="match status" value="1"/>
</dbReference>
<dbReference type="InterPro" id="IPR036942">
    <property type="entry name" value="Beta-barrel_TonB_sf"/>
</dbReference>